<evidence type="ECO:0000313" key="1">
    <source>
        <dbReference type="EMBL" id="EAY26514.1"/>
    </source>
</evidence>
<dbReference type="EMBL" id="AAWS01000033">
    <property type="protein sequence ID" value="EAY26514.1"/>
    <property type="molecule type" value="Genomic_DNA"/>
</dbReference>
<gene>
    <name evidence="1" type="ORF">M23134_01684</name>
</gene>
<organism evidence="1 2">
    <name type="scientific">Microscilla marina ATCC 23134</name>
    <dbReference type="NCBI Taxonomy" id="313606"/>
    <lineage>
        <taxon>Bacteria</taxon>
        <taxon>Pseudomonadati</taxon>
        <taxon>Bacteroidota</taxon>
        <taxon>Cytophagia</taxon>
        <taxon>Cytophagales</taxon>
        <taxon>Microscillaceae</taxon>
        <taxon>Microscilla</taxon>
    </lineage>
</organism>
<reference evidence="1 2" key="1">
    <citation type="submission" date="2007-01" db="EMBL/GenBank/DDBJ databases">
        <authorList>
            <person name="Haygood M."/>
            <person name="Podell S."/>
            <person name="Anderson C."/>
            <person name="Hopkinson B."/>
            <person name="Roe K."/>
            <person name="Barbeau K."/>
            <person name="Gaasterland T."/>
            <person name="Ferriera S."/>
            <person name="Johnson J."/>
            <person name="Kravitz S."/>
            <person name="Beeson K."/>
            <person name="Sutton G."/>
            <person name="Rogers Y.-H."/>
            <person name="Friedman R."/>
            <person name="Frazier M."/>
            <person name="Venter J.C."/>
        </authorList>
    </citation>
    <scope>NUCLEOTIDE SEQUENCE [LARGE SCALE GENOMIC DNA]</scope>
    <source>
        <strain evidence="1 2">ATCC 23134</strain>
    </source>
</reference>
<accession>A1ZSV0</accession>
<dbReference type="Proteomes" id="UP000004095">
    <property type="component" value="Unassembled WGS sequence"/>
</dbReference>
<evidence type="ECO:0000313" key="2">
    <source>
        <dbReference type="Proteomes" id="UP000004095"/>
    </source>
</evidence>
<dbReference type="AlphaFoldDB" id="A1ZSV0"/>
<keyword evidence="2" id="KW-1185">Reference proteome</keyword>
<protein>
    <submittedName>
        <fullName evidence="1">Uncharacterized protein</fullName>
    </submittedName>
</protein>
<comment type="caution">
    <text evidence="1">The sequence shown here is derived from an EMBL/GenBank/DDBJ whole genome shotgun (WGS) entry which is preliminary data.</text>
</comment>
<proteinExistence type="predicted"/>
<name>A1ZSV0_MICM2</name>
<sequence length="39" mass="4600">MRSLVLYYKFLPPPNTHFFQSFLPVRTSNHQYTWGTPAG</sequence>